<evidence type="ECO:0000313" key="1">
    <source>
        <dbReference type="EMBL" id="MTV31688.1"/>
    </source>
</evidence>
<comment type="caution">
    <text evidence="1">The sequence shown here is derived from an EMBL/GenBank/DDBJ whole genome shotgun (WGS) entry which is preliminary data.</text>
</comment>
<protein>
    <submittedName>
        <fullName evidence="1">Uncharacterized protein</fullName>
    </submittedName>
</protein>
<gene>
    <name evidence="1" type="ORF">GJ654_11860</name>
</gene>
<dbReference type="AlphaFoldDB" id="A0A6N8DMY1"/>
<dbReference type="RefSeq" id="WP_155446371.1">
    <property type="nucleotide sequence ID" value="NZ_JAOQNR010000008.1"/>
</dbReference>
<dbReference type="OrthoDB" id="8457068at2"/>
<dbReference type="EMBL" id="WNKS01000009">
    <property type="protein sequence ID" value="MTV31688.1"/>
    <property type="molecule type" value="Genomic_DNA"/>
</dbReference>
<reference evidence="1 2" key="1">
    <citation type="submission" date="2019-11" db="EMBL/GenBank/DDBJ databases">
        <title>Whole-genome sequence of a Rhodoblastus acidophilus DSM 142.</title>
        <authorList>
            <person name="Kyndt J.A."/>
            <person name="Meyer T.E."/>
        </authorList>
    </citation>
    <scope>NUCLEOTIDE SEQUENCE [LARGE SCALE GENOMIC DNA]</scope>
    <source>
        <strain evidence="1 2">DSM 142</strain>
    </source>
</reference>
<sequence length="100" mass="11111">MSKMKTKNGLPADRAMEGDTEAMARAISELNGAGIEFCRPSRYQLKIGNLNYYPDRKTIYVDGADQAESDRGIEALIARLGDRRVGRARLPASFVYVIDL</sequence>
<accession>A0A6N8DMY1</accession>
<name>A0A6N8DMY1_RHOAC</name>
<organism evidence="1 2">
    <name type="scientific">Rhodoblastus acidophilus</name>
    <name type="common">Rhodopseudomonas acidophila</name>
    <dbReference type="NCBI Taxonomy" id="1074"/>
    <lineage>
        <taxon>Bacteria</taxon>
        <taxon>Pseudomonadati</taxon>
        <taxon>Pseudomonadota</taxon>
        <taxon>Alphaproteobacteria</taxon>
        <taxon>Hyphomicrobiales</taxon>
        <taxon>Rhodoblastaceae</taxon>
        <taxon>Rhodoblastus</taxon>
    </lineage>
</organism>
<proteinExistence type="predicted"/>
<dbReference type="Proteomes" id="UP000439113">
    <property type="component" value="Unassembled WGS sequence"/>
</dbReference>
<evidence type="ECO:0000313" key="2">
    <source>
        <dbReference type="Proteomes" id="UP000439113"/>
    </source>
</evidence>